<accession>A0AAN7ZEX5</accession>
<evidence type="ECO:0008006" key="4">
    <source>
        <dbReference type="Google" id="ProtNLM"/>
    </source>
</evidence>
<evidence type="ECO:0000313" key="3">
    <source>
        <dbReference type="Proteomes" id="UP001329430"/>
    </source>
</evidence>
<dbReference type="AlphaFoldDB" id="A0AAN7ZEX5"/>
<evidence type="ECO:0000313" key="2">
    <source>
        <dbReference type="EMBL" id="KAK5640937.1"/>
    </source>
</evidence>
<dbReference type="EMBL" id="JAVRBK010000007">
    <property type="protein sequence ID" value="KAK5640937.1"/>
    <property type="molecule type" value="Genomic_DNA"/>
</dbReference>
<keyword evidence="3" id="KW-1185">Reference proteome</keyword>
<name>A0AAN7ZEX5_9COLE</name>
<reference evidence="2 3" key="1">
    <citation type="journal article" date="2024" name="Insects">
        <title>An Improved Chromosome-Level Genome Assembly of the Firefly Pyrocoelia pectoralis.</title>
        <authorList>
            <person name="Fu X."/>
            <person name="Meyer-Rochow V.B."/>
            <person name="Ballantyne L."/>
            <person name="Zhu X."/>
        </authorList>
    </citation>
    <scope>NUCLEOTIDE SEQUENCE [LARGE SCALE GENOMIC DNA]</scope>
    <source>
        <strain evidence="2">XCY_ONT2</strain>
    </source>
</reference>
<proteinExistence type="predicted"/>
<comment type="caution">
    <text evidence="2">The sequence shown here is derived from an EMBL/GenBank/DDBJ whole genome shotgun (WGS) entry which is preliminary data.</text>
</comment>
<protein>
    <recommendedName>
        <fullName evidence="4">CCHC-type domain-containing protein</fullName>
    </recommendedName>
</protein>
<organism evidence="2 3">
    <name type="scientific">Pyrocoelia pectoralis</name>
    <dbReference type="NCBI Taxonomy" id="417401"/>
    <lineage>
        <taxon>Eukaryota</taxon>
        <taxon>Metazoa</taxon>
        <taxon>Ecdysozoa</taxon>
        <taxon>Arthropoda</taxon>
        <taxon>Hexapoda</taxon>
        <taxon>Insecta</taxon>
        <taxon>Pterygota</taxon>
        <taxon>Neoptera</taxon>
        <taxon>Endopterygota</taxon>
        <taxon>Coleoptera</taxon>
        <taxon>Polyphaga</taxon>
        <taxon>Elateriformia</taxon>
        <taxon>Elateroidea</taxon>
        <taxon>Lampyridae</taxon>
        <taxon>Lampyrinae</taxon>
        <taxon>Pyrocoelia</taxon>
    </lineage>
</organism>
<evidence type="ECO:0000256" key="1">
    <source>
        <dbReference type="SAM" id="MobiDB-lite"/>
    </source>
</evidence>
<feature type="region of interest" description="Disordered" evidence="1">
    <location>
        <begin position="1"/>
        <end position="32"/>
    </location>
</feature>
<sequence>MEGGSFPGTGATRENACEEGFPPLKESFGTSEKEDSVPRFLILKKKDGDFTNISPFLISKTLYGLIGNVKEVKKVKGELLIETVSSKQSRQLIKCEHFGGFEIEVVPHGALNMSKGVVYCGMAANHILTFNVSKLPRMIQAAFYPLQVRPYIPNPLRCFNCQRFGHSLVNCKHDKRCVCGKPAHEGIWCEEPIVCPNCQGPHKATTKTCAVYKQEIKIQEVKVIHRLSYFDAKKRVDTMVTPSLSFAQVATAPGRVGTLSSCPTCRP</sequence>
<gene>
    <name evidence="2" type="ORF">RI129_009484</name>
</gene>
<dbReference type="Proteomes" id="UP001329430">
    <property type="component" value="Chromosome 7"/>
</dbReference>